<reference evidence="1 2" key="1">
    <citation type="submission" date="2014-04" db="EMBL/GenBank/DDBJ databases">
        <authorList>
            <consortium name="International Citrus Genome Consortium"/>
            <person name="Gmitter F."/>
            <person name="Chen C."/>
            <person name="Farmerie W."/>
            <person name="Harkins T."/>
            <person name="Desany B."/>
            <person name="Mohiuddin M."/>
            <person name="Kodira C."/>
            <person name="Borodovsky M."/>
            <person name="Lomsadze A."/>
            <person name="Burns P."/>
            <person name="Jenkins J."/>
            <person name="Prochnik S."/>
            <person name="Shu S."/>
            <person name="Chapman J."/>
            <person name="Pitluck S."/>
            <person name="Schmutz J."/>
            <person name="Rokhsar D."/>
        </authorList>
    </citation>
    <scope>NUCLEOTIDE SEQUENCE</scope>
</reference>
<dbReference type="PANTHER" id="PTHR47665">
    <property type="entry name" value="HISTONE DEACETYLASE-LIKE PROTEIN"/>
    <property type="match status" value="1"/>
</dbReference>
<dbReference type="EMBL" id="KK788847">
    <property type="protein sequence ID" value="KDO38068.1"/>
    <property type="molecule type" value="Genomic_DNA"/>
</dbReference>
<dbReference type="Proteomes" id="UP000027120">
    <property type="component" value="Unassembled WGS sequence"/>
</dbReference>
<keyword evidence="2" id="KW-1185">Reference proteome</keyword>
<accession>A0A067D5G1</accession>
<evidence type="ECO:0000313" key="1">
    <source>
        <dbReference type="EMBL" id="KDO38068.1"/>
    </source>
</evidence>
<organism evidence="1 2">
    <name type="scientific">Citrus sinensis</name>
    <name type="common">Sweet orange</name>
    <name type="synonym">Citrus aurantium var. sinensis</name>
    <dbReference type="NCBI Taxonomy" id="2711"/>
    <lineage>
        <taxon>Eukaryota</taxon>
        <taxon>Viridiplantae</taxon>
        <taxon>Streptophyta</taxon>
        <taxon>Embryophyta</taxon>
        <taxon>Tracheophyta</taxon>
        <taxon>Spermatophyta</taxon>
        <taxon>Magnoliopsida</taxon>
        <taxon>eudicotyledons</taxon>
        <taxon>Gunneridae</taxon>
        <taxon>Pentapetalae</taxon>
        <taxon>rosids</taxon>
        <taxon>malvids</taxon>
        <taxon>Sapindales</taxon>
        <taxon>Rutaceae</taxon>
        <taxon>Aurantioideae</taxon>
        <taxon>Citrus</taxon>
    </lineage>
</organism>
<dbReference type="STRING" id="2711.A0A067D5G1"/>
<sequence length="47" mass="5327">DLSVWCFACHAYLNAQAILQLQPVHETAYVLKFGRALPFLMGEHPKV</sequence>
<proteinExistence type="predicted"/>
<gene>
    <name evidence="1" type="ORF">CISIN_1g0236542mg</name>
</gene>
<evidence type="ECO:0000313" key="2">
    <source>
        <dbReference type="Proteomes" id="UP000027120"/>
    </source>
</evidence>
<protein>
    <submittedName>
        <fullName evidence="1">Uncharacterized protein</fullName>
    </submittedName>
</protein>
<dbReference type="PANTHER" id="PTHR47665:SF1">
    <property type="entry name" value="HISTONE DEACETYLASE-LIKE PROTEIN"/>
    <property type="match status" value="1"/>
</dbReference>
<dbReference type="AlphaFoldDB" id="A0A067D5G1"/>
<name>A0A067D5G1_CITSI</name>
<feature type="non-terminal residue" evidence="1">
    <location>
        <position position="1"/>
    </location>
</feature>